<protein>
    <submittedName>
        <fullName evidence="5">DUF5937 family protein</fullName>
    </submittedName>
</protein>
<dbReference type="PANTHER" id="PTHR43132:SF8">
    <property type="entry name" value="HTH-TYPE TRANSCRIPTIONAL REGULATOR KMTR"/>
    <property type="match status" value="1"/>
</dbReference>
<dbReference type="InterPro" id="IPR051011">
    <property type="entry name" value="Metal_resp_trans_reg"/>
</dbReference>
<evidence type="ECO:0000313" key="6">
    <source>
        <dbReference type="Proteomes" id="UP001183226"/>
    </source>
</evidence>
<dbReference type="PANTHER" id="PTHR43132">
    <property type="entry name" value="ARSENICAL RESISTANCE OPERON REPRESSOR ARSR-RELATED"/>
    <property type="match status" value="1"/>
</dbReference>
<organism evidence="5 6">
    <name type="scientific">Streptomonospora wellingtoniae</name>
    <dbReference type="NCBI Taxonomy" id="3075544"/>
    <lineage>
        <taxon>Bacteria</taxon>
        <taxon>Bacillati</taxon>
        <taxon>Actinomycetota</taxon>
        <taxon>Actinomycetes</taxon>
        <taxon>Streptosporangiales</taxon>
        <taxon>Nocardiopsidaceae</taxon>
        <taxon>Streptomonospora</taxon>
    </lineage>
</organism>
<dbReference type="InterPro" id="IPR011991">
    <property type="entry name" value="ArsR-like_HTH"/>
</dbReference>
<dbReference type="SUPFAM" id="SSF46785">
    <property type="entry name" value="Winged helix' DNA-binding domain"/>
    <property type="match status" value="1"/>
</dbReference>
<dbReference type="InterPro" id="IPR036388">
    <property type="entry name" value="WH-like_DNA-bd_sf"/>
</dbReference>
<dbReference type="InterPro" id="IPR036390">
    <property type="entry name" value="WH_DNA-bd_sf"/>
</dbReference>
<evidence type="ECO:0000256" key="1">
    <source>
        <dbReference type="ARBA" id="ARBA00023015"/>
    </source>
</evidence>
<dbReference type="EMBL" id="JAVREK010000040">
    <property type="protein sequence ID" value="MDT0305232.1"/>
    <property type="molecule type" value="Genomic_DNA"/>
</dbReference>
<evidence type="ECO:0000256" key="3">
    <source>
        <dbReference type="ARBA" id="ARBA00023163"/>
    </source>
</evidence>
<dbReference type="Pfam" id="PF12840">
    <property type="entry name" value="HTH_20"/>
    <property type="match status" value="1"/>
</dbReference>
<dbReference type="InterPro" id="IPR001845">
    <property type="entry name" value="HTH_ArsR_DNA-bd_dom"/>
</dbReference>
<dbReference type="SMART" id="SM00418">
    <property type="entry name" value="HTH_ARSR"/>
    <property type="match status" value="1"/>
</dbReference>
<evidence type="ECO:0000313" key="5">
    <source>
        <dbReference type="EMBL" id="MDT0305232.1"/>
    </source>
</evidence>
<keyword evidence="2" id="KW-0238">DNA-binding</keyword>
<dbReference type="RefSeq" id="WP_311547752.1">
    <property type="nucleotide sequence ID" value="NZ_JAVREK010000040.1"/>
</dbReference>
<keyword evidence="6" id="KW-1185">Reference proteome</keyword>
<evidence type="ECO:0000259" key="4">
    <source>
        <dbReference type="SMART" id="SM00418"/>
    </source>
</evidence>
<dbReference type="InterPro" id="IPR045981">
    <property type="entry name" value="DUF5937"/>
</dbReference>
<feature type="domain" description="HTH arsR-type" evidence="4">
    <location>
        <begin position="258"/>
        <end position="332"/>
    </location>
</feature>
<proteinExistence type="predicted"/>
<name>A0ABU2L159_9ACTN</name>
<evidence type="ECO:0000256" key="2">
    <source>
        <dbReference type="ARBA" id="ARBA00023125"/>
    </source>
</evidence>
<accession>A0ABU2L159</accession>
<dbReference type="Gene3D" id="1.10.10.10">
    <property type="entry name" value="Winged helix-like DNA-binding domain superfamily/Winged helix DNA-binding domain"/>
    <property type="match status" value="1"/>
</dbReference>
<comment type="caution">
    <text evidence="5">The sequence shown here is derived from an EMBL/GenBank/DDBJ whole genome shotgun (WGS) entry which is preliminary data.</text>
</comment>
<dbReference type="Proteomes" id="UP001183226">
    <property type="component" value="Unassembled WGS sequence"/>
</dbReference>
<keyword evidence="3" id="KW-0804">Transcription</keyword>
<gene>
    <name evidence="5" type="ORF">RM446_24165</name>
</gene>
<dbReference type="Pfam" id="PF19361">
    <property type="entry name" value="DUF5937"/>
    <property type="match status" value="1"/>
</dbReference>
<sequence>MLRIHFTTQDLARTHVAERPDAMWETVLSLHMLRARYARTAFSLWRSEVGGRLHRDGLSAKVRADLVPLAPNGTYFPDFLTPPEGLIGAEEGVEAVMATPRELVVRDLELLERRHGAPAWSLRLADRGTGARKSLGRMLGSYHRAAVEPYWGAVCDRVAADRARRGRALRSGGPAALLESFGPAMRWRPPVLEVDKGRVDLDIHLRGRGLLLIPSHFCWYRPITLADPDRPPVLVYPIDPDPLWLRPPPGSAPDPGPALSRLLGATRAAILRSVADGMTTTEVACQLGVSPAAVSQHTAVLRESGLMVSLRDGNTVIHTTTALGRAVIEGESARRRRD</sequence>
<dbReference type="CDD" id="cd00090">
    <property type="entry name" value="HTH_ARSR"/>
    <property type="match status" value="1"/>
</dbReference>
<reference evidence="6" key="1">
    <citation type="submission" date="2023-07" db="EMBL/GenBank/DDBJ databases">
        <title>30 novel species of actinomycetes from the DSMZ collection.</title>
        <authorList>
            <person name="Nouioui I."/>
        </authorList>
    </citation>
    <scope>NUCLEOTIDE SEQUENCE [LARGE SCALE GENOMIC DNA]</scope>
    <source>
        <strain evidence="6">DSM 45055</strain>
    </source>
</reference>
<keyword evidence="1" id="KW-0805">Transcription regulation</keyword>